<dbReference type="InterPro" id="IPR010071">
    <property type="entry name" value="AA_adenyl_dom"/>
</dbReference>
<organism evidence="4">
    <name type="scientific">uncultured Pseudonocardia sp</name>
    <dbReference type="NCBI Taxonomy" id="211455"/>
    <lineage>
        <taxon>Bacteria</taxon>
        <taxon>Bacillati</taxon>
        <taxon>Actinomycetota</taxon>
        <taxon>Actinomycetes</taxon>
        <taxon>Pseudonocardiales</taxon>
        <taxon>Pseudonocardiaceae</taxon>
        <taxon>Pseudonocardia</taxon>
        <taxon>environmental samples</taxon>
    </lineage>
</organism>
<dbReference type="SUPFAM" id="SSF47336">
    <property type="entry name" value="ACP-like"/>
    <property type="match status" value="1"/>
</dbReference>
<dbReference type="PANTHER" id="PTHR45527:SF1">
    <property type="entry name" value="FATTY ACID SYNTHASE"/>
    <property type="match status" value="1"/>
</dbReference>
<dbReference type="InterPro" id="IPR045851">
    <property type="entry name" value="AMP-bd_C_sf"/>
</dbReference>
<name>A0A6J4PCI2_9PSEU</name>
<dbReference type="Pfam" id="PF00550">
    <property type="entry name" value="PP-binding"/>
    <property type="match status" value="1"/>
</dbReference>
<dbReference type="InterPro" id="IPR029058">
    <property type="entry name" value="AB_hydrolase_fold"/>
</dbReference>
<gene>
    <name evidence="4" type="ORF">AVDCRST_MAG66-1959</name>
</gene>
<dbReference type="Gene3D" id="3.30.300.30">
    <property type="match status" value="1"/>
</dbReference>
<dbReference type="SMART" id="SM00823">
    <property type="entry name" value="PKS_PP"/>
    <property type="match status" value="1"/>
</dbReference>
<evidence type="ECO:0000313" key="4">
    <source>
        <dbReference type="EMBL" id="CAA9409619.1"/>
    </source>
</evidence>
<dbReference type="InterPro" id="IPR000873">
    <property type="entry name" value="AMP-dep_synth/lig_dom"/>
</dbReference>
<dbReference type="GO" id="GO:0043041">
    <property type="term" value="P:amino acid activation for nonribosomal peptide biosynthetic process"/>
    <property type="evidence" value="ECO:0007669"/>
    <property type="project" value="TreeGrafter"/>
</dbReference>
<dbReference type="Pfam" id="PF13193">
    <property type="entry name" value="AMP-binding_C"/>
    <property type="match status" value="1"/>
</dbReference>
<feature type="domain" description="Carrier" evidence="3">
    <location>
        <begin position="515"/>
        <end position="590"/>
    </location>
</feature>
<dbReference type="InterPro" id="IPR025110">
    <property type="entry name" value="AMP-bd_C"/>
</dbReference>
<dbReference type="SUPFAM" id="SSF56801">
    <property type="entry name" value="Acetyl-CoA synthetase-like"/>
    <property type="match status" value="1"/>
</dbReference>
<dbReference type="InterPro" id="IPR042099">
    <property type="entry name" value="ANL_N_sf"/>
</dbReference>
<keyword evidence="2" id="KW-0597">Phosphoprotein</keyword>
<dbReference type="Gene3D" id="3.40.50.12780">
    <property type="entry name" value="N-terminal domain of ligase-like"/>
    <property type="match status" value="1"/>
</dbReference>
<sequence>MSRPPSVPACFAARAALAPGAVAVEHGDHRLTYAELDHRSDRLAGLLVAGGTRPEEPVAVAMAPGPGLPVALLAVLKAGACYLPVHGTHPVERTEAVLQRAGCRRLLTDTPTRRRGLPAGPEVVLVDTATGVLEDDHGVAAATGPTPWSATGPDDLAYVMHTSGSSGEPKGVAVTHRGVLGLALDRIFAGGAHDRVLMLAPSAFGVSTYEIWVPLLRGGTVVVPSTASVDVHTLRTAVAEGGITALHLTAGLFRVVAEDAPDCLAGLREVLTGGDVIAPKAVQAVLQACPGLVVRAMYGATEVSSFATSSPMTAPWTPRRTVPVGRPMDGVVLEVLDADGVAVAPGEVGELHIGGDRLARGYLHRPDLTAERFVEGPGGRRYRTGDLVRFTEDGLVDFVGRATDLVKIRGYRVEPAEVEAVLAGCPGVAHVTVVARPDDLDGHRLTAYVVPEAGASVDTAALLEHAATRLPDYMLPGLVVALPVLPLTPHGKVDRAALPVPAAVGAAGAGGERGEPVSERQRRLCALFGDVLGVPGVGTDDSFFDLDGQSLLAVRLLHRIDAELDVRLTVADLFNAPTVAELDAVISRRDAA</sequence>
<dbReference type="Pfam" id="PF00501">
    <property type="entry name" value="AMP-binding"/>
    <property type="match status" value="1"/>
</dbReference>
<keyword evidence="1" id="KW-0596">Phosphopantetheine</keyword>
<dbReference type="GO" id="GO:0044550">
    <property type="term" value="P:secondary metabolite biosynthetic process"/>
    <property type="evidence" value="ECO:0007669"/>
    <property type="project" value="TreeGrafter"/>
</dbReference>
<proteinExistence type="predicted"/>
<dbReference type="PROSITE" id="PS50075">
    <property type="entry name" value="CARRIER"/>
    <property type="match status" value="1"/>
</dbReference>
<dbReference type="Gene3D" id="3.40.50.1820">
    <property type="entry name" value="alpha/beta hydrolase"/>
    <property type="match status" value="1"/>
</dbReference>
<dbReference type="EMBL" id="CADCUS010000283">
    <property type="protein sequence ID" value="CAA9409619.1"/>
    <property type="molecule type" value="Genomic_DNA"/>
</dbReference>
<dbReference type="GO" id="GO:0005737">
    <property type="term" value="C:cytoplasm"/>
    <property type="evidence" value="ECO:0007669"/>
    <property type="project" value="TreeGrafter"/>
</dbReference>
<dbReference type="InterPro" id="IPR036736">
    <property type="entry name" value="ACP-like_sf"/>
</dbReference>
<evidence type="ECO:0000256" key="2">
    <source>
        <dbReference type="ARBA" id="ARBA00022553"/>
    </source>
</evidence>
<dbReference type="AlphaFoldDB" id="A0A6J4PCI2"/>
<accession>A0A6J4PCI2</accession>
<dbReference type="InterPro" id="IPR020845">
    <property type="entry name" value="AMP-binding_CS"/>
</dbReference>
<reference evidence="4" key="1">
    <citation type="submission" date="2020-02" db="EMBL/GenBank/DDBJ databases">
        <authorList>
            <person name="Meier V. D."/>
        </authorList>
    </citation>
    <scope>NUCLEOTIDE SEQUENCE</scope>
    <source>
        <strain evidence="4">AVDCRST_MAG66</strain>
    </source>
</reference>
<dbReference type="GO" id="GO:0031177">
    <property type="term" value="F:phosphopantetheine binding"/>
    <property type="evidence" value="ECO:0007669"/>
    <property type="project" value="InterPro"/>
</dbReference>
<evidence type="ECO:0000259" key="3">
    <source>
        <dbReference type="PROSITE" id="PS50075"/>
    </source>
</evidence>
<dbReference type="InterPro" id="IPR020806">
    <property type="entry name" value="PKS_PP-bd"/>
</dbReference>
<dbReference type="PROSITE" id="PS00455">
    <property type="entry name" value="AMP_BINDING"/>
    <property type="match status" value="1"/>
</dbReference>
<protein>
    <submittedName>
        <fullName evidence="4">Polyketide synthase modules and related proteins</fullName>
    </submittedName>
</protein>
<dbReference type="PANTHER" id="PTHR45527">
    <property type="entry name" value="NONRIBOSOMAL PEPTIDE SYNTHETASE"/>
    <property type="match status" value="1"/>
</dbReference>
<dbReference type="InterPro" id="IPR009081">
    <property type="entry name" value="PP-bd_ACP"/>
</dbReference>
<evidence type="ECO:0000256" key="1">
    <source>
        <dbReference type="ARBA" id="ARBA00022450"/>
    </source>
</evidence>
<dbReference type="NCBIfam" id="TIGR01733">
    <property type="entry name" value="AA-adenyl-dom"/>
    <property type="match status" value="1"/>
</dbReference>